<organism evidence="2 3">
    <name type="scientific">Streptomyces cuspidosporus</name>
    <dbReference type="NCBI Taxonomy" id="66882"/>
    <lineage>
        <taxon>Bacteria</taxon>
        <taxon>Bacillati</taxon>
        <taxon>Actinomycetota</taxon>
        <taxon>Actinomycetes</taxon>
        <taxon>Kitasatosporales</taxon>
        <taxon>Streptomycetaceae</taxon>
        <taxon>Streptomyces</taxon>
    </lineage>
</organism>
<keyword evidence="3" id="KW-1185">Reference proteome</keyword>
<accession>A0ABP5TS55</accession>
<protein>
    <submittedName>
        <fullName evidence="2">Uncharacterized protein</fullName>
    </submittedName>
</protein>
<proteinExistence type="predicted"/>
<name>A0ABP5TS55_9ACTN</name>
<evidence type="ECO:0000313" key="3">
    <source>
        <dbReference type="Proteomes" id="UP001500253"/>
    </source>
</evidence>
<evidence type="ECO:0000256" key="1">
    <source>
        <dbReference type="SAM" id="MobiDB-lite"/>
    </source>
</evidence>
<reference evidence="3" key="1">
    <citation type="journal article" date="2019" name="Int. J. Syst. Evol. Microbiol.">
        <title>The Global Catalogue of Microorganisms (GCM) 10K type strain sequencing project: providing services to taxonomists for standard genome sequencing and annotation.</title>
        <authorList>
            <consortium name="The Broad Institute Genomics Platform"/>
            <consortium name="The Broad Institute Genome Sequencing Center for Infectious Disease"/>
            <person name="Wu L."/>
            <person name="Ma J."/>
        </authorList>
    </citation>
    <scope>NUCLEOTIDE SEQUENCE [LARGE SCALE GENOMIC DNA]</scope>
    <source>
        <strain evidence="3">JCM 4316</strain>
    </source>
</reference>
<comment type="caution">
    <text evidence="2">The sequence shown here is derived from an EMBL/GenBank/DDBJ whole genome shotgun (WGS) entry which is preliminary data.</text>
</comment>
<dbReference type="EMBL" id="BAAASD010000030">
    <property type="protein sequence ID" value="GAA2360269.1"/>
    <property type="molecule type" value="Genomic_DNA"/>
</dbReference>
<gene>
    <name evidence="2" type="ORF">GCM10010246_58210</name>
</gene>
<feature type="region of interest" description="Disordered" evidence="1">
    <location>
        <begin position="56"/>
        <end position="82"/>
    </location>
</feature>
<sequence>MLLGQGVVDDDEAALGERVDRLLDRQQALGGDRLSNHCHGEQVWHMPVDLTTCQSSHVEETGTPPVTCAPQGVRARGGRTGE</sequence>
<evidence type="ECO:0000313" key="2">
    <source>
        <dbReference type="EMBL" id="GAA2360269.1"/>
    </source>
</evidence>
<dbReference type="Proteomes" id="UP001500253">
    <property type="component" value="Unassembled WGS sequence"/>
</dbReference>